<dbReference type="OrthoDB" id="3450125at2759"/>
<reference evidence="2" key="1">
    <citation type="journal article" date="2021" name="IMA Fungus">
        <title>Genomic characterization of three marine fungi, including Emericellopsis atlantica sp. nov. with signatures of a generalist lifestyle and marine biomass degradation.</title>
        <authorList>
            <person name="Hagestad O.C."/>
            <person name="Hou L."/>
            <person name="Andersen J.H."/>
            <person name="Hansen E.H."/>
            <person name="Altermark B."/>
            <person name="Li C."/>
            <person name="Kuhnert E."/>
            <person name="Cox R.J."/>
            <person name="Crous P.W."/>
            <person name="Spatafora J.W."/>
            <person name="Lail K."/>
            <person name="Amirebrahimi M."/>
            <person name="Lipzen A."/>
            <person name="Pangilinan J."/>
            <person name="Andreopoulos W."/>
            <person name="Hayes R.D."/>
            <person name="Ng V."/>
            <person name="Grigoriev I.V."/>
            <person name="Jackson S.A."/>
            <person name="Sutton T.D.S."/>
            <person name="Dobson A.D.W."/>
            <person name="Rama T."/>
        </authorList>
    </citation>
    <scope>NUCLEOTIDE SEQUENCE</scope>
    <source>
        <strain evidence="2">TRa3180A</strain>
    </source>
</reference>
<feature type="region of interest" description="Disordered" evidence="1">
    <location>
        <begin position="1"/>
        <end position="29"/>
    </location>
</feature>
<keyword evidence="3" id="KW-1185">Reference proteome</keyword>
<feature type="compositionally biased region" description="Polar residues" evidence="1">
    <location>
        <begin position="12"/>
        <end position="25"/>
    </location>
</feature>
<organism evidence="2 3">
    <name type="scientific">Calycina marina</name>
    <dbReference type="NCBI Taxonomy" id="1763456"/>
    <lineage>
        <taxon>Eukaryota</taxon>
        <taxon>Fungi</taxon>
        <taxon>Dikarya</taxon>
        <taxon>Ascomycota</taxon>
        <taxon>Pezizomycotina</taxon>
        <taxon>Leotiomycetes</taxon>
        <taxon>Helotiales</taxon>
        <taxon>Pezizellaceae</taxon>
        <taxon>Calycina</taxon>
    </lineage>
</organism>
<evidence type="ECO:0000313" key="2">
    <source>
        <dbReference type="EMBL" id="KAG9246597.1"/>
    </source>
</evidence>
<proteinExistence type="predicted"/>
<protein>
    <submittedName>
        <fullName evidence="2">Uncharacterized protein</fullName>
    </submittedName>
</protein>
<evidence type="ECO:0000313" key="3">
    <source>
        <dbReference type="Proteomes" id="UP000887226"/>
    </source>
</evidence>
<dbReference type="EMBL" id="MU253799">
    <property type="protein sequence ID" value="KAG9246597.1"/>
    <property type="molecule type" value="Genomic_DNA"/>
</dbReference>
<gene>
    <name evidence="2" type="ORF">BJ878DRAFT_560091</name>
</gene>
<sequence>MASHQPADVSLVPQQTQPQSQTNATPEPGIFTKKFRDGAWHHTFVPALTGKSKQKARRAIAVKVPALLAATHLLRKAQWDDIGWTSMDNGCTHRITTQFGTFPHAKLIPPKEAQAFDFLNRLWAVQSLVLSQEMRDALKRSKNLRPCSYTIGFSVQPGHKDGGIQMSPTSKTGDPIVTKLLADPALLAHEMLIYGFPEAGSQLYKDYWTAEAALGLGTEENQSVTTIQKDNEAGFSIVFFLSHLPSDHFPGRFVLPALRLACTTAPGSVLLFKGSALHFGVTPRPYSKDLLIDSPLRYRCPDGITYPEVPEGTPFQRLVLVNYLTRDLMSPPEFRKLRDEVFTLASIGVHGTLRNLYEWKMTYAIRNTRYIIDPAERWCEKFRWFDKGVAQYPRLEVAKQALDLVANKRPHLEN</sequence>
<accession>A0A9P8CH68</accession>
<dbReference type="AlphaFoldDB" id="A0A9P8CH68"/>
<dbReference type="Proteomes" id="UP000887226">
    <property type="component" value="Unassembled WGS sequence"/>
</dbReference>
<name>A0A9P8CH68_9HELO</name>
<comment type="caution">
    <text evidence="2">The sequence shown here is derived from an EMBL/GenBank/DDBJ whole genome shotgun (WGS) entry which is preliminary data.</text>
</comment>
<evidence type="ECO:0000256" key="1">
    <source>
        <dbReference type="SAM" id="MobiDB-lite"/>
    </source>
</evidence>